<organism evidence="2 3">
    <name type="scientific">Limulus polyphemus</name>
    <name type="common">Atlantic horseshoe crab</name>
    <dbReference type="NCBI Taxonomy" id="6850"/>
    <lineage>
        <taxon>Eukaryota</taxon>
        <taxon>Metazoa</taxon>
        <taxon>Ecdysozoa</taxon>
        <taxon>Arthropoda</taxon>
        <taxon>Chelicerata</taxon>
        <taxon>Merostomata</taxon>
        <taxon>Xiphosura</taxon>
        <taxon>Limulidae</taxon>
        <taxon>Limulus</taxon>
    </lineage>
</organism>
<dbReference type="Proteomes" id="UP000694941">
    <property type="component" value="Unplaced"/>
</dbReference>
<feature type="compositionally biased region" description="Basic and acidic residues" evidence="1">
    <location>
        <begin position="15"/>
        <end position="34"/>
    </location>
</feature>
<evidence type="ECO:0000313" key="2">
    <source>
        <dbReference type="Proteomes" id="UP000694941"/>
    </source>
</evidence>
<feature type="region of interest" description="Disordered" evidence="1">
    <location>
        <begin position="86"/>
        <end position="112"/>
    </location>
</feature>
<feature type="region of interest" description="Disordered" evidence="1">
    <location>
        <begin position="1"/>
        <end position="48"/>
    </location>
</feature>
<proteinExistence type="predicted"/>
<gene>
    <name evidence="3" type="primary">LOC106467360</name>
</gene>
<reference evidence="3" key="1">
    <citation type="submission" date="2025-08" db="UniProtKB">
        <authorList>
            <consortium name="RefSeq"/>
        </authorList>
    </citation>
    <scope>IDENTIFICATION</scope>
    <source>
        <tissue evidence="3">Muscle</tissue>
    </source>
</reference>
<feature type="compositionally biased region" description="Low complexity" evidence="1">
    <location>
        <begin position="102"/>
        <end position="112"/>
    </location>
</feature>
<dbReference type="GeneID" id="106467360"/>
<feature type="compositionally biased region" description="Basic and acidic residues" evidence="1">
    <location>
        <begin position="92"/>
        <end position="101"/>
    </location>
</feature>
<evidence type="ECO:0000313" key="3">
    <source>
        <dbReference type="RefSeq" id="XP_022251230.1"/>
    </source>
</evidence>
<sequence>MKSNGKVALKRRSSSVRERDDDVNINKFPKLDSKTRKKQKNTKPIGDFAKKIRNSVKNISPLKKSFCETKKDGSRKTKVDVLKSQKGYAKNKNKETCREKNNTTTNNKEPTQKAAHKFGTVFQIKTKSKSGGDCVTQSFSPKSNVNPTPSTTVNCIIFPKYTLTTRSALRIGGGMSEKLFDGLPNKSRSVNRKCSEKTENSELLKSEPSVVSPDYHKAIVKTNVTSHWHIARGRREASLNASAKMRLLYENNVRGNWTREHSNYNRDERDLLCEKKREKTRWDYKNIPEKQNLSNKVMKAKHIKKQKEKLQRHPRGIVSEEVFDTRSCKRMANLNAQAILCASYSQERWRREKIEKNVYPTVDVQYEISHIQEERLEAFSVHSSITDSTKEHEMHMTTCNTHVMVTPHNNDEAVKFEKVTASVSNKKNPKPARIQNLPNNQLIVGRRNNHIEPLPSGPAALIPVSSTSEGNRTRLEKVGMAQYTEVTKVHINARKEMGVKEEKTKERILDTDNVAITRMCHYQTNATSQSYRLRMETTYKPNLTTHEFSPLVRQKQKSERHVSSVAQQVIDLGQYSRNMNIEVQGVPEIQGENSRDIVQVVAKAANITVKYQDIQIAHRVTPGNIKIKLGRLSYNFRIDNLGINGFIKK</sequence>
<evidence type="ECO:0000256" key="1">
    <source>
        <dbReference type="SAM" id="MobiDB-lite"/>
    </source>
</evidence>
<accession>A0ABM1T5S4</accession>
<name>A0ABM1T5S4_LIMPO</name>
<protein>
    <submittedName>
        <fullName evidence="3">Uncharacterized protein LOC106467360</fullName>
    </submittedName>
</protein>
<keyword evidence="2" id="KW-1185">Reference proteome</keyword>
<dbReference type="RefSeq" id="XP_022251230.1">
    <property type="nucleotide sequence ID" value="XM_022395522.1"/>
</dbReference>